<evidence type="ECO:0000256" key="3">
    <source>
        <dbReference type="ARBA" id="ARBA00022679"/>
    </source>
</evidence>
<dbReference type="SMART" id="SM00778">
    <property type="entry name" value="Prim_Zn_Ribbon"/>
    <property type="match status" value="1"/>
</dbReference>
<evidence type="ECO:0000256" key="2">
    <source>
        <dbReference type="ARBA" id="ARBA00022515"/>
    </source>
</evidence>
<dbReference type="Pfam" id="PF08273">
    <property type="entry name" value="Zn_Ribbon_Prim"/>
    <property type="match status" value="1"/>
</dbReference>
<gene>
    <name evidence="8" type="ORF">MM415B03380_0004</name>
</gene>
<proteinExistence type="predicted"/>
<dbReference type="EMBL" id="MT142984">
    <property type="protein sequence ID" value="QJA91386.1"/>
    <property type="molecule type" value="Genomic_DNA"/>
</dbReference>
<dbReference type="CDD" id="cd01029">
    <property type="entry name" value="TOPRIM_primases"/>
    <property type="match status" value="1"/>
</dbReference>
<dbReference type="AlphaFoldDB" id="A0A6M3L976"/>
<evidence type="ECO:0000256" key="1">
    <source>
        <dbReference type="ARBA" id="ARBA00022478"/>
    </source>
</evidence>
<accession>A0A6M3L976</accession>
<keyword evidence="5" id="KW-0235">DNA replication</keyword>
<dbReference type="GO" id="GO:0008270">
    <property type="term" value="F:zinc ion binding"/>
    <property type="evidence" value="ECO:0007669"/>
    <property type="project" value="InterPro"/>
</dbReference>
<sequence>MIDIQKIKDQTRGSWLSIFESLGIDVPENGKHGTCPIENSGTDRFRCDNKDGSGSFFCNNCGSGDGISLVRQCLGLSFLDTIKKISSIAGIADSSVDRSTYDPKPPLNQLWQASKPLQGGDPVSKYLHSRGIMLTPENVRFCPECWESDTKQKYQAMVARFSDKDGKPISLHRTYLKDGKKAAIKAPRKLMKGTSPLSGGAIRLFPPKAGTVGIAEGIETAISATQITGIPCWSAVSSTILKAFIPPADVKRVVIFGDSDPNFCGQQAAYFLANRLYNLDLIAEVEFSDKGKDWNDGLQNQG</sequence>
<organism evidence="8">
    <name type="scientific">viral metagenome</name>
    <dbReference type="NCBI Taxonomy" id="1070528"/>
    <lineage>
        <taxon>unclassified sequences</taxon>
        <taxon>metagenomes</taxon>
        <taxon>organismal metagenomes</taxon>
    </lineage>
</organism>
<keyword evidence="2" id="KW-0639">Primosome</keyword>
<dbReference type="GO" id="GO:1990077">
    <property type="term" value="C:primosome complex"/>
    <property type="evidence" value="ECO:0007669"/>
    <property type="project" value="UniProtKB-KW"/>
</dbReference>
<evidence type="ECO:0000259" key="7">
    <source>
        <dbReference type="SMART" id="SM00778"/>
    </source>
</evidence>
<name>A0A6M3L976_9ZZZZ</name>
<keyword evidence="4" id="KW-0548">Nucleotidyltransferase</keyword>
<dbReference type="GO" id="GO:0016779">
    <property type="term" value="F:nucleotidyltransferase activity"/>
    <property type="evidence" value="ECO:0007669"/>
    <property type="project" value="UniProtKB-KW"/>
</dbReference>
<evidence type="ECO:0000313" key="8">
    <source>
        <dbReference type="EMBL" id="QJA91386.1"/>
    </source>
</evidence>
<dbReference type="InterPro" id="IPR036977">
    <property type="entry name" value="DNA_primase_Znf_CHC2"/>
</dbReference>
<keyword evidence="8" id="KW-0413">Isomerase</keyword>
<dbReference type="Pfam" id="PF13362">
    <property type="entry name" value="Toprim_3"/>
    <property type="match status" value="1"/>
</dbReference>
<keyword evidence="3" id="KW-0808">Transferase</keyword>
<dbReference type="Pfam" id="PF23639">
    <property type="entry name" value="DUF7146"/>
    <property type="match status" value="1"/>
</dbReference>
<keyword evidence="6" id="KW-0804">Transcription</keyword>
<evidence type="ECO:0000256" key="6">
    <source>
        <dbReference type="ARBA" id="ARBA00023163"/>
    </source>
</evidence>
<dbReference type="InterPro" id="IPR034154">
    <property type="entry name" value="TOPRIM_DnaG/twinkle"/>
</dbReference>
<dbReference type="GO" id="GO:0003677">
    <property type="term" value="F:DNA binding"/>
    <property type="evidence" value="ECO:0007669"/>
    <property type="project" value="InterPro"/>
</dbReference>
<feature type="domain" description="DNA primase/helicase Gp4 N-terminal Bacteriophage T7-like" evidence="7">
    <location>
        <begin position="30"/>
        <end position="67"/>
    </location>
</feature>
<dbReference type="InterPro" id="IPR013237">
    <property type="entry name" value="Phage_T7_Gp4_N"/>
</dbReference>
<dbReference type="GO" id="GO:0004386">
    <property type="term" value="F:helicase activity"/>
    <property type="evidence" value="ECO:0007669"/>
    <property type="project" value="InterPro"/>
</dbReference>
<evidence type="ECO:0000256" key="4">
    <source>
        <dbReference type="ARBA" id="ARBA00022695"/>
    </source>
</evidence>
<protein>
    <submittedName>
        <fullName evidence="8">Putative DNA topoisomerase-primase</fullName>
    </submittedName>
</protein>
<dbReference type="SUPFAM" id="SSF57783">
    <property type="entry name" value="Zinc beta-ribbon"/>
    <property type="match status" value="1"/>
</dbReference>
<keyword evidence="1" id="KW-0240">DNA-directed RNA polymerase</keyword>
<reference evidence="8" key="1">
    <citation type="submission" date="2020-03" db="EMBL/GenBank/DDBJ databases">
        <title>The deep terrestrial virosphere.</title>
        <authorList>
            <person name="Holmfeldt K."/>
            <person name="Nilsson E."/>
            <person name="Simone D."/>
            <person name="Lopez-Fernandez M."/>
            <person name="Wu X."/>
            <person name="de Brujin I."/>
            <person name="Lundin D."/>
            <person name="Andersson A."/>
            <person name="Bertilsson S."/>
            <person name="Dopson M."/>
        </authorList>
    </citation>
    <scope>NUCLEOTIDE SEQUENCE</scope>
    <source>
        <strain evidence="8">MM415B03380</strain>
    </source>
</reference>
<dbReference type="GO" id="GO:0006269">
    <property type="term" value="P:DNA replication, synthesis of primer"/>
    <property type="evidence" value="ECO:0007669"/>
    <property type="project" value="UniProtKB-KW"/>
</dbReference>
<dbReference type="InterPro" id="IPR006171">
    <property type="entry name" value="TOPRIM_dom"/>
</dbReference>
<dbReference type="GO" id="GO:0000428">
    <property type="term" value="C:DNA-directed RNA polymerase complex"/>
    <property type="evidence" value="ECO:0007669"/>
    <property type="project" value="UniProtKB-KW"/>
</dbReference>
<dbReference type="InterPro" id="IPR055570">
    <property type="entry name" value="DUF7146"/>
</dbReference>
<dbReference type="Gene3D" id="3.90.580.10">
    <property type="entry name" value="Zinc finger, CHC2-type domain"/>
    <property type="match status" value="1"/>
</dbReference>
<evidence type="ECO:0000256" key="5">
    <source>
        <dbReference type="ARBA" id="ARBA00022705"/>
    </source>
</evidence>